<dbReference type="Pfam" id="PF03567">
    <property type="entry name" value="Sulfotransfer_2"/>
    <property type="match status" value="1"/>
</dbReference>
<dbReference type="GO" id="GO:0008146">
    <property type="term" value="F:sulfotransferase activity"/>
    <property type="evidence" value="ECO:0007669"/>
    <property type="project" value="InterPro"/>
</dbReference>
<accession>A0A6H5HVY6</accession>
<evidence type="ECO:0000256" key="9">
    <source>
        <dbReference type="RuleBase" id="RU364020"/>
    </source>
</evidence>
<comment type="similarity">
    <text evidence="2 9">Belongs to the sulfotransferase 2 family.</text>
</comment>
<evidence type="ECO:0000256" key="3">
    <source>
        <dbReference type="ARBA" id="ARBA00022679"/>
    </source>
</evidence>
<reference evidence="10 11" key="1">
    <citation type="submission" date="2020-02" db="EMBL/GenBank/DDBJ databases">
        <authorList>
            <person name="Ferguson B K."/>
        </authorList>
    </citation>
    <scope>NUCLEOTIDE SEQUENCE [LARGE SCALE GENOMIC DNA]</scope>
</reference>
<feature type="transmembrane region" description="Helical" evidence="9">
    <location>
        <begin position="54"/>
        <end position="74"/>
    </location>
</feature>
<keyword evidence="9" id="KW-0119">Carbohydrate metabolism</keyword>
<proteinExistence type="inferred from homology"/>
<evidence type="ECO:0000256" key="5">
    <source>
        <dbReference type="ARBA" id="ARBA00022989"/>
    </source>
</evidence>
<dbReference type="AlphaFoldDB" id="A0A6H5HVY6"/>
<name>A0A6H5HVY6_9HYME</name>
<keyword evidence="5 9" id="KW-1133">Transmembrane helix</keyword>
<keyword evidence="6 9" id="KW-0333">Golgi apparatus</keyword>
<evidence type="ECO:0000256" key="2">
    <source>
        <dbReference type="ARBA" id="ARBA00006339"/>
    </source>
</evidence>
<keyword evidence="7 9" id="KW-0472">Membrane</keyword>
<dbReference type="Proteomes" id="UP000479190">
    <property type="component" value="Unassembled WGS sequence"/>
</dbReference>
<comment type="subcellular location">
    <subcellularLocation>
        <location evidence="1 9">Golgi apparatus membrane</location>
        <topology evidence="1 9">Single-pass type II membrane protein</topology>
    </subcellularLocation>
</comment>
<evidence type="ECO:0000313" key="11">
    <source>
        <dbReference type="Proteomes" id="UP000479190"/>
    </source>
</evidence>
<evidence type="ECO:0000256" key="7">
    <source>
        <dbReference type="ARBA" id="ARBA00023136"/>
    </source>
</evidence>
<protein>
    <recommendedName>
        <fullName evidence="9">Carbohydrate sulfotransferase</fullName>
        <ecNumber evidence="9">2.8.2.-</ecNumber>
    </recommendedName>
</protein>
<keyword evidence="9" id="KW-0735">Signal-anchor</keyword>
<evidence type="ECO:0000256" key="4">
    <source>
        <dbReference type="ARBA" id="ARBA00022692"/>
    </source>
</evidence>
<dbReference type="EC" id="2.8.2.-" evidence="9"/>
<evidence type="ECO:0000256" key="1">
    <source>
        <dbReference type="ARBA" id="ARBA00004323"/>
    </source>
</evidence>
<sequence length="397" mass="47330">MRCRHVRRDLETQETARRARRCEGIYVYTHIFSFESSTAEVVATSLHTMTRRDFFFRFALILLLFLCGIIYNNLIGNTRPSIVKYAPKYRGNFVLGDLAPKKRWQADAKILKDNKAMLDRIAQTCRENNLTETTTIATRRHFLYSSANRALCCWIRKAGSTSFTKLFSELNDRWITGDNYYRELNHITPRSDSQLVDLLRSRRTFKLLVVRHPFERLVSAYRDRIEDNTRYTAQAWIYVPKIFHLTRPEIFESPGTVDLSLSRMFHDDRRLKLVPSFGEFVDWLLQQDSVKDDHHWNQYHRHCSLCSVRYDYVLKLDNQTQEALDYVYRRMNVLDVDKVRLGRLESTRSGPTDFERTCAYFKNLTHRAVVSLYDRYRVDFDMFDYDFDRYFECTEGD</sequence>
<keyword evidence="11" id="KW-1185">Reference proteome</keyword>
<dbReference type="PANTHER" id="PTHR12137">
    <property type="entry name" value="CARBOHYDRATE SULFOTRANSFERASE"/>
    <property type="match status" value="1"/>
</dbReference>
<keyword evidence="4 9" id="KW-0812">Transmembrane</keyword>
<organism evidence="10 11">
    <name type="scientific">Trichogramma brassicae</name>
    <dbReference type="NCBI Taxonomy" id="86971"/>
    <lineage>
        <taxon>Eukaryota</taxon>
        <taxon>Metazoa</taxon>
        <taxon>Ecdysozoa</taxon>
        <taxon>Arthropoda</taxon>
        <taxon>Hexapoda</taxon>
        <taxon>Insecta</taxon>
        <taxon>Pterygota</taxon>
        <taxon>Neoptera</taxon>
        <taxon>Endopterygota</taxon>
        <taxon>Hymenoptera</taxon>
        <taxon>Apocrita</taxon>
        <taxon>Proctotrupomorpha</taxon>
        <taxon>Chalcidoidea</taxon>
        <taxon>Trichogrammatidae</taxon>
        <taxon>Trichogramma</taxon>
    </lineage>
</organism>
<dbReference type="InterPro" id="IPR005331">
    <property type="entry name" value="Sulfotransferase"/>
</dbReference>
<evidence type="ECO:0000313" key="10">
    <source>
        <dbReference type="EMBL" id="CAB0029132.1"/>
    </source>
</evidence>
<dbReference type="EMBL" id="CADCXV010000258">
    <property type="protein sequence ID" value="CAB0029132.1"/>
    <property type="molecule type" value="Genomic_DNA"/>
</dbReference>
<gene>
    <name evidence="10" type="ORF">TBRA_LOCUS1211</name>
</gene>
<dbReference type="OrthoDB" id="2019940at2759"/>
<keyword evidence="8 9" id="KW-0325">Glycoprotein</keyword>
<dbReference type="GO" id="GO:0016051">
    <property type="term" value="P:carbohydrate biosynthetic process"/>
    <property type="evidence" value="ECO:0007669"/>
    <property type="project" value="InterPro"/>
</dbReference>
<evidence type="ECO:0000256" key="6">
    <source>
        <dbReference type="ARBA" id="ARBA00023034"/>
    </source>
</evidence>
<evidence type="ECO:0000256" key="8">
    <source>
        <dbReference type="ARBA" id="ARBA00023180"/>
    </source>
</evidence>
<dbReference type="PANTHER" id="PTHR12137:SF54">
    <property type="entry name" value="CARBOHYDRATE SULFOTRANSFERASE"/>
    <property type="match status" value="1"/>
</dbReference>
<keyword evidence="3 9" id="KW-0808">Transferase</keyword>
<dbReference type="GO" id="GO:0000139">
    <property type="term" value="C:Golgi membrane"/>
    <property type="evidence" value="ECO:0007669"/>
    <property type="project" value="UniProtKB-SubCell"/>
</dbReference>
<dbReference type="InterPro" id="IPR018011">
    <property type="entry name" value="Carb_sulfotrans_8-10"/>
</dbReference>